<keyword evidence="3" id="KW-1185">Reference proteome</keyword>
<organism evidence="2 3">
    <name type="scientific">Kipferlia bialata</name>
    <dbReference type="NCBI Taxonomy" id="797122"/>
    <lineage>
        <taxon>Eukaryota</taxon>
        <taxon>Metamonada</taxon>
        <taxon>Carpediemonas-like organisms</taxon>
        <taxon>Kipferlia</taxon>
    </lineage>
</organism>
<feature type="region of interest" description="Disordered" evidence="1">
    <location>
        <begin position="144"/>
        <end position="174"/>
    </location>
</feature>
<dbReference type="Proteomes" id="UP000265618">
    <property type="component" value="Unassembled WGS sequence"/>
</dbReference>
<feature type="region of interest" description="Disordered" evidence="1">
    <location>
        <begin position="1"/>
        <end position="127"/>
    </location>
</feature>
<evidence type="ECO:0000256" key="1">
    <source>
        <dbReference type="SAM" id="MobiDB-lite"/>
    </source>
</evidence>
<protein>
    <submittedName>
        <fullName evidence="2">Uncharacterized protein</fullName>
    </submittedName>
</protein>
<evidence type="ECO:0000313" key="2">
    <source>
        <dbReference type="EMBL" id="GIQ92446.1"/>
    </source>
</evidence>
<proteinExistence type="predicted"/>
<name>A0A9K3DBJ8_9EUKA</name>
<dbReference type="AlphaFoldDB" id="A0A9K3DBJ8"/>
<accession>A0A9K3DBJ8</accession>
<evidence type="ECO:0000313" key="3">
    <source>
        <dbReference type="Proteomes" id="UP000265618"/>
    </source>
</evidence>
<feature type="compositionally biased region" description="Basic and acidic residues" evidence="1">
    <location>
        <begin position="115"/>
        <end position="127"/>
    </location>
</feature>
<comment type="caution">
    <text evidence="2">The sequence shown here is derived from an EMBL/GenBank/DDBJ whole genome shotgun (WGS) entry which is preliminary data.</text>
</comment>
<dbReference type="EMBL" id="BDIP01009724">
    <property type="protein sequence ID" value="GIQ92446.1"/>
    <property type="molecule type" value="Genomic_DNA"/>
</dbReference>
<feature type="compositionally biased region" description="Basic residues" evidence="1">
    <location>
        <begin position="96"/>
        <end position="114"/>
    </location>
</feature>
<gene>
    <name evidence="2" type="ORF">KIPB_016221</name>
</gene>
<feature type="compositionally biased region" description="Basic and acidic residues" evidence="1">
    <location>
        <begin position="57"/>
        <end position="74"/>
    </location>
</feature>
<feature type="compositionally biased region" description="Acidic residues" evidence="1">
    <location>
        <begin position="75"/>
        <end position="91"/>
    </location>
</feature>
<feature type="non-terminal residue" evidence="2">
    <location>
        <position position="174"/>
    </location>
</feature>
<sequence length="174" mass="19489">TVDERERERVLNRAMEREQEREKELREGGAAGLASEDRELGIDAAVDTTSSSHHPTAMREREREPEGEGEREPETDNDVEVEVADEGEGDATEQGKRRRVRKRDKKPKGKRSRSNRIDETSSDAEHDMVAVLSASLYGLKVASSERSENGLDGLDDETPEDVDTHEPILRLLPG</sequence>
<feature type="non-terminal residue" evidence="2">
    <location>
        <position position="1"/>
    </location>
</feature>
<feature type="compositionally biased region" description="Basic and acidic residues" evidence="1">
    <location>
        <begin position="1"/>
        <end position="27"/>
    </location>
</feature>
<reference evidence="2 3" key="1">
    <citation type="journal article" date="2018" name="PLoS ONE">
        <title>The draft genome of Kipferlia bialata reveals reductive genome evolution in fornicate parasites.</title>
        <authorList>
            <person name="Tanifuji G."/>
            <person name="Takabayashi S."/>
            <person name="Kume K."/>
            <person name="Takagi M."/>
            <person name="Nakayama T."/>
            <person name="Kamikawa R."/>
            <person name="Inagaki Y."/>
            <person name="Hashimoto T."/>
        </authorList>
    </citation>
    <scope>NUCLEOTIDE SEQUENCE [LARGE SCALE GENOMIC DNA]</scope>
    <source>
        <strain evidence="2">NY0173</strain>
    </source>
</reference>